<evidence type="ECO:0000313" key="3">
    <source>
        <dbReference type="WBParaSite" id="SRAE_X000089400.1"/>
    </source>
</evidence>
<reference evidence="3" key="2">
    <citation type="submission" date="2020-12" db="UniProtKB">
        <authorList>
            <consortium name="WormBaseParasite"/>
        </authorList>
    </citation>
    <scope>IDENTIFICATION</scope>
</reference>
<keyword evidence="2" id="KW-1185">Reference proteome</keyword>
<reference evidence="1 2" key="1">
    <citation type="submission" date="2014-09" db="EMBL/GenBank/DDBJ databases">
        <authorList>
            <person name="Martin A.A."/>
        </authorList>
    </citation>
    <scope>NUCLEOTIDE SEQUENCE</scope>
    <source>
        <strain evidence="2">ED321</strain>
        <strain evidence="1">ED321 Heterogonic</strain>
    </source>
</reference>
<evidence type="ECO:0000313" key="2">
    <source>
        <dbReference type="Proteomes" id="UP000035682"/>
    </source>
</evidence>
<dbReference type="GeneID" id="36383950"/>
<dbReference type="AlphaFoldDB" id="A0A090LNY1"/>
<dbReference type="EMBL" id="LN609530">
    <property type="protein sequence ID" value="CEF71570.1"/>
    <property type="molecule type" value="Genomic_DNA"/>
</dbReference>
<proteinExistence type="predicted"/>
<dbReference type="WormBase" id="SRAE_X000089400">
    <property type="protein sequence ID" value="SRP09772"/>
    <property type="gene ID" value="WBGene00266456"/>
</dbReference>
<dbReference type="WBParaSite" id="SRAE_X000089400.1">
    <property type="protein sequence ID" value="SRAE_X000089400.1"/>
    <property type="gene ID" value="WBGene00266456"/>
</dbReference>
<dbReference type="RefSeq" id="XP_024510766.1">
    <property type="nucleotide sequence ID" value="XM_024645293.1"/>
</dbReference>
<gene>
    <name evidence="1 3 4" type="ORF">SRAE_X000089400</name>
</gene>
<evidence type="ECO:0000313" key="4">
    <source>
        <dbReference type="WormBase" id="SRAE_X000089400"/>
    </source>
</evidence>
<organism evidence="1">
    <name type="scientific">Strongyloides ratti</name>
    <name type="common">Parasitic roundworm</name>
    <dbReference type="NCBI Taxonomy" id="34506"/>
    <lineage>
        <taxon>Eukaryota</taxon>
        <taxon>Metazoa</taxon>
        <taxon>Ecdysozoa</taxon>
        <taxon>Nematoda</taxon>
        <taxon>Chromadorea</taxon>
        <taxon>Rhabditida</taxon>
        <taxon>Tylenchina</taxon>
        <taxon>Panagrolaimomorpha</taxon>
        <taxon>Strongyloidoidea</taxon>
        <taxon>Strongyloididae</taxon>
        <taxon>Strongyloides</taxon>
    </lineage>
</organism>
<accession>A0A090LNY1</accession>
<name>A0A090LNY1_STRRB</name>
<protein>
    <submittedName>
        <fullName evidence="1 3">STAT transcription factor, all-alpha domain-containing protein</fullName>
    </submittedName>
</protein>
<dbReference type="CTD" id="36383950"/>
<sequence>MYFLSEIPYNERCDFIRIGRQMNTTKDEIIKQQDKYMNKYSEIAKKRYEEYKTSQDEKKTRDKARLDKMANKLSNEAKQLYNKIYSVINNNNVTLFQEYELCHTIINEAPFKNVVEASFLIPAKYYADEYDGHFIFHIHDEPLGCYNC</sequence>
<evidence type="ECO:0000313" key="1">
    <source>
        <dbReference type="EMBL" id="CEF71570.1"/>
    </source>
</evidence>
<dbReference type="Proteomes" id="UP000035682">
    <property type="component" value="Unplaced"/>
</dbReference>